<keyword evidence="6 8" id="KW-0238">DNA-binding</keyword>
<keyword evidence="1 8" id="KW-0678">Repressor</keyword>
<keyword evidence="11" id="KW-1185">Reference proteome</keyword>
<evidence type="ECO:0000256" key="1">
    <source>
        <dbReference type="ARBA" id="ARBA00022491"/>
    </source>
</evidence>
<reference evidence="10 11" key="1">
    <citation type="submission" date="2009-01" db="EMBL/GenBank/DDBJ databases">
        <authorList>
            <person name="Fulton L."/>
            <person name="Clifton S."/>
            <person name="Fulton B."/>
            <person name="Xu J."/>
            <person name="Minx P."/>
            <person name="Pepin K.H."/>
            <person name="Johnson M."/>
            <person name="Bhonagiri V."/>
            <person name="Nash W.E."/>
            <person name="Mardis E.R."/>
            <person name="Wilson R.K."/>
        </authorList>
    </citation>
    <scope>NUCLEOTIDE SEQUENCE [LARGE SCALE GENOMIC DNA]</scope>
    <source>
        <strain evidence="10 11">DSM 5476</strain>
    </source>
</reference>
<keyword evidence="8" id="KW-0863">Zinc-finger</keyword>
<keyword evidence="8" id="KW-0479">Metal-binding</keyword>
<organism evidence="10 11">
    <name type="scientific">[Clostridium] methylpentosum DSM 5476</name>
    <dbReference type="NCBI Taxonomy" id="537013"/>
    <lineage>
        <taxon>Bacteria</taxon>
        <taxon>Bacillati</taxon>
        <taxon>Bacillota</taxon>
        <taxon>Clostridia</taxon>
        <taxon>Eubacteriales</taxon>
        <taxon>Oscillospiraceae</taxon>
        <taxon>Oscillospiraceae incertae sedis</taxon>
    </lineage>
</organism>
<evidence type="ECO:0000256" key="7">
    <source>
        <dbReference type="ARBA" id="ARBA00023163"/>
    </source>
</evidence>
<keyword evidence="3 8" id="KW-0862">Zinc</keyword>
<dbReference type="InterPro" id="IPR005144">
    <property type="entry name" value="ATP-cone_dom"/>
</dbReference>
<dbReference type="PROSITE" id="PS51161">
    <property type="entry name" value="ATP_CONE"/>
    <property type="match status" value="1"/>
</dbReference>
<comment type="cofactor">
    <cofactor evidence="8">
        <name>Zn(2+)</name>
        <dbReference type="ChEBI" id="CHEBI:29105"/>
    </cofactor>
    <text evidence="8">Binds 1 zinc ion.</text>
</comment>
<keyword evidence="7 8" id="KW-0804">Transcription</keyword>
<keyword evidence="2 8" id="KW-0547">Nucleotide-binding</keyword>
<sequence>MRNVKHEGDETMNCPFCGYDESKVVDSRPTEEGAKIRRRRECLKCSGRFTTYEVVETTPLVVVKKDKSRQPFDREKLLNRLLRACGKRPVSIDVLEKAVAEIEAQLLNSFVREVSSNDIAELAMQKLKDIDLVAYIRFVSVYREFSTLEEFMDELKSLT</sequence>
<evidence type="ECO:0000259" key="9">
    <source>
        <dbReference type="PROSITE" id="PS51161"/>
    </source>
</evidence>
<dbReference type="STRING" id="537013.CLOSTMETH_02241"/>
<keyword evidence="4 8" id="KW-0067">ATP-binding</keyword>
<dbReference type="HOGENOM" id="CLU_108412_0_0_9"/>
<feature type="zinc finger region" evidence="8">
    <location>
        <begin position="14"/>
        <end position="45"/>
    </location>
</feature>
<dbReference type="EMBL" id="ACEC01000070">
    <property type="protein sequence ID" value="EEG30143.1"/>
    <property type="molecule type" value="Genomic_DNA"/>
</dbReference>
<dbReference type="eggNOG" id="COG1327">
    <property type="taxonomic scope" value="Bacteria"/>
</dbReference>
<evidence type="ECO:0000256" key="6">
    <source>
        <dbReference type="ARBA" id="ARBA00023125"/>
    </source>
</evidence>
<dbReference type="InterPro" id="IPR055173">
    <property type="entry name" value="NrdR-like_N"/>
</dbReference>
<comment type="function">
    <text evidence="8">Negatively regulates transcription of bacterial ribonucleotide reductase nrd genes and operons by binding to NrdR-boxes.</text>
</comment>
<comment type="caution">
    <text evidence="10">The sequence shown here is derived from an EMBL/GenBank/DDBJ whole genome shotgun (WGS) entry which is preliminary data.</text>
</comment>
<dbReference type="Proteomes" id="UP000003340">
    <property type="component" value="Unassembled WGS sequence"/>
</dbReference>
<evidence type="ECO:0000256" key="8">
    <source>
        <dbReference type="HAMAP-Rule" id="MF_00440"/>
    </source>
</evidence>
<evidence type="ECO:0000256" key="3">
    <source>
        <dbReference type="ARBA" id="ARBA00022833"/>
    </source>
</evidence>
<dbReference type="GO" id="GO:0045892">
    <property type="term" value="P:negative regulation of DNA-templated transcription"/>
    <property type="evidence" value="ECO:0007669"/>
    <property type="project" value="UniProtKB-UniRule"/>
</dbReference>
<name>C0EEF5_9FIRM</name>
<dbReference type="InterPro" id="IPR003796">
    <property type="entry name" value="RNR_NrdR-like"/>
</dbReference>
<feature type="domain" description="ATP-cone" evidence="9">
    <location>
        <begin position="60"/>
        <end position="150"/>
    </location>
</feature>
<proteinExistence type="inferred from homology"/>
<dbReference type="PANTHER" id="PTHR30455:SF2">
    <property type="entry name" value="TRANSCRIPTIONAL REPRESSOR NRDR"/>
    <property type="match status" value="1"/>
</dbReference>
<accession>C0EEF5</accession>
<evidence type="ECO:0000256" key="2">
    <source>
        <dbReference type="ARBA" id="ARBA00022741"/>
    </source>
</evidence>
<dbReference type="HAMAP" id="MF_00440">
    <property type="entry name" value="NrdR"/>
    <property type="match status" value="1"/>
</dbReference>
<dbReference type="AlphaFoldDB" id="C0EEF5"/>
<comment type="similarity">
    <text evidence="8">Belongs to the NrdR family.</text>
</comment>
<evidence type="ECO:0000256" key="5">
    <source>
        <dbReference type="ARBA" id="ARBA00023015"/>
    </source>
</evidence>
<gene>
    <name evidence="8 10" type="primary">nrdR</name>
    <name evidence="10" type="ORF">CLOSTMETH_02241</name>
</gene>
<protein>
    <recommendedName>
        <fullName evidence="8">Transcriptional repressor NrdR</fullName>
    </recommendedName>
</protein>
<dbReference type="PANTHER" id="PTHR30455">
    <property type="entry name" value="TRANSCRIPTIONAL REPRESSOR NRDR"/>
    <property type="match status" value="1"/>
</dbReference>
<dbReference type="GO" id="GO:0008270">
    <property type="term" value="F:zinc ion binding"/>
    <property type="evidence" value="ECO:0007669"/>
    <property type="project" value="UniProtKB-UniRule"/>
</dbReference>
<dbReference type="NCBIfam" id="TIGR00244">
    <property type="entry name" value="transcriptional regulator NrdR"/>
    <property type="match status" value="1"/>
</dbReference>
<evidence type="ECO:0000313" key="10">
    <source>
        <dbReference type="EMBL" id="EEG30143.1"/>
    </source>
</evidence>
<evidence type="ECO:0000256" key="4">
    <source>
        <dbReference type="ARBA" id="ARBA00022840"/>
    </source>
</evidence>
<reference evidence="10 11" key="2">
    <citation type="submission" date="2009-02" db="EMBL/GenBank/DDBJ databases">
        <title>Draft genome sequence of Clostridium methylpentosum (DSM 5476).</title>
        <authorList>
            <person name="Sudarsanam P."/>
            <person name="Ley R."/>
            <person name="Guruge J."/>
            <person name="Turnbaugh P.J."/>
            <person name="Mahowald M."/>
            <person name="Liep D."/>
            <person name="Gordon J."/>
        </authorList>
    </citation>
    <scope>NUCLEOTIDE SEQUENCE [LARGE SCALE GENOMIC DNA]</scope>
    <source>
        <strain evidence="10 11">DSM 5476</strain>
    </source>
</reference>
<dbReference type="Pfam" id="PF03477">
    <property type="entry name" value="ATP-cone"/>
    <property type="match status" value="1"/>
</dbReference>
<evidence type="ECO:0000313" key="11">
    <source>
        <dbReference type="Proteomes" id="UP000003340"/>
    </source>
</evidence>
<dbReference type="GO" id="GO:0003677">
    <property type="term" value="F:DNA binding"/>
    <property type="evidence" value="ECO:0007669"/>
    <property type="project" value="UniProtKB-KW"/>
</dbReference>
<dbReference type="Pfam" id="PF22811">
    <property type="entry name" value="Zn_ribbon_NrdR"/>
    <property type="match status" value="1"/>
</dbReference>
<keyword evidence="5 8" id="KW-0805">Transcription regulation</keyword>
<dbReference type="GO" id="GO:0005524">
    <property type="term" value="F:ATP binding"/>
    <property type="evidence" value="ECO:0007669"/>
    <property type="project" value="UniProtKB-UniRule"/>
</dbReference>